<sequence length="85" mass="9251">MIRQDNDANGNRIFTPINAARSTYVYLGGLIPVNVATLPNADFSTDPLMPDLEDIADTGIFSEAYDDEVEGAEADFNNLELTIVV</sequence>
<reference evidence="1" key="1">
    <citation type="journal article" date="2019" name="Sci. Rep.">
        <title>Draft genome of Tanacetum cinerariifolium, the natural source of mosquito coil.</title>
        <authorList>
            <person name="Yamashiro T."/>
            <person name="Shiraishi A."/>
            <person name="Satake H."/>
            <person name="Nakayama K."/>
        </authorList>
    </citation>
    <scope>NUCLEOTIDE SEQUENCE</scope>
</reference>
<evidence type="ECO:0000313" key="1">
    <source>
        <dbReference type="EMBL" id="GFD44895.1"/>
    </source>
</evidence>
<dbReference type="AlphaFoldDB" id="A0A699WBD2"/>
<gene>
    <name evidence="1" type="ORF">Tci_916864</name>
</gene>
<feature type="non-terminal residue" evidence="1">
    <location>
        <position position="85"/>
    </location>
</feature>
<dbReference type="EMBL" id="BKCJ011634401">
    <property type="protein sequence ID" value="GFD44895.1"/>
    <property type="molecule type" value="Genomic_DNA"/>
</dbReference>
<proteinExistence type="predicted"/>
<comment type="caution">
    <text evidence="1">The sequence shown here is derived from an EMBL/GenBank/DDBJ whole genome shotgun (WGS) entry which is preliminary data.</text>
</comment>
<name>A0A699WBD2_TANCI</name>
<protein>
    <submittedName>
        <fullName evidence="1">Uncharacterized protein</fullName>
    </submittedName>
</protein>
<organism evidence="1">
    <name type="scientific">Tanacetum cinerariifolium</name>
    <name type="common">Dalmatian daisy</name>
    <name type="synonym">Chrysanthemum cinerariifolium</name>
    <dbReference type="NCBI Taxonomy" id="118510"/>
    <lineage>
        <taxon>Eukaryota</taxon>
        <taxon>Viridiplantae</taxon>
        <taxon>Streptophyta</taxon>
        <taxon>Embryophyta</taxon>
        <taxon>Tracheophyta</taxon>
        <taxon>Spermatophyta</taxon>
        <taxon>Magnoliopsida</taxon>
        <taxon>eudicotyledons</taxon>
        <taxon>Gunneridae</taxon>
        <taxon>Pentapetalae</taxon>
        <taxon>asterids</taxon>
        <taxon>campanulids</taxon>
        <taxon>Asterales</taxon>
        <taxon>Asteraceae</taxon>
        <taxon>Asteroideae</taxon>
        <taxon>Anthemideae</taxon>
        <taxon>Anthemidinae</taxon>
        <taxon>Tanacetum</taxon>
    </lineage>
</organism>
<accession>A0A699WBD2</accession>